<name>A0A5E6M8N5_9BACT</name>
<dbReference type="AlphaFoldDB" id="A0A5E6M8N5"/>
<evidence type="ECO:0000313" key="2">
    <source>
        <dbReference type="EMBL" id="VVM05546.1"/>
    </source>
</evidence>
<evidence type="ECO:0000313" key="3">
    <source>
        <dbReference type="Proteomes" id="UP000381693"/>
    </source>
</evidence>
<feature type="transmembrane region" description="Helical" evidence="1">
    <location>
        <begin position="12"/>
        <end position="34"/>
    </location>
</feature>
<feature type="transmembrane region" description="Helical" evidence="1">
    <location>
        <begin position="46"/>
        <end position="66"/>
    </location>
</feature>
<reference evidence="2" key="1">
    <citation type="submission" date="2019-09" db="EMBL/GenBank/DDBJ databases">
        <authorList>
            <person name="Cremers G."/>
        </authorList>
    </citation>
    <scope>NUCLEOTIDE SEQUENCE [LARGE SCALE GENOMIC DNA]</scope>
    <source>
        <strain evidence="2">3B</strain>
    </source>
</reference>
<evidence type="ECO:0000256" key="1">
    <source>
        <dbReference type="SAM" id="Phobius"/>
    </source>
</evidence>
<keyword evidence="1" id="KW-0472">Membrane</keyword>
<dbReference type="EMBL" id="CABFUZ020000092">
    <property type="protein sequence ID" value="VVM05546.1"/>
    <property type="molecule type" value="Genomic_DNA"/>
</dbReference>
<keyword evidence="1" id="KW-1133">Transmembrane helix</keyword>
<keyword evidence="1" id="KW-0812">Transmembrane</keyword>
<dbReference type="Proteomes" id="UP000381693">
    <property type="component" value="Unassembled WGS sequence"/>
</dbReference>
<keyword evidence="3" id="KW-1185">Reference proteome</keyword>
<accession>A0A5E6M8N5</accession>
<comment type="caution">
    <text evidence="2">The sequence shown here is derived from an EMBL/GenBank/DDBJ whole genome shotgun (WGS) entry which is preliminary data.</text>
</comment>
<sequence>MMHRRLFFRSRFGMLFGMFGMPMGDMGMMARLDVLSRPVVLRRFPVVYRSVLVVCGGFLVMFGNCIGHRHLSILDFGWVFVQGRAPW</sequence>
<organism evidence="2 3">
    <name type="scientific">Methylacidimicrobium cyclopophantes</name>
    <dbReference type="NCBI Taxonomy" id="1041766"/>
    <lineage>
        <taxon>Bacteria</taxon>
        <taxon>Pseudomonadati</taxon>
        <taxon>Verrucomicrobiota</taxon>
        <taxon>Methylacidimicrobium</taxon>
    </lineage>
</organism>
<gene>
    <name evidence="2" type="ORF">MAMC_00656</name>
</gene>
<proteinExistence type="predicted"/>
<protein>
    <submittedName>
        <fullName evidence="2">Uncharacterized protein</fullName>
    </submittedName>
</protein>
<dbReference type="RefSeq" id="WP_178087644.1">
    <property type="nucleotide sequence ID" value="NZ_CABFUZ020000092.1"/>
</dbReference>